<protein>
    <submittedName>
        <fullName evidence="2">Uncharacterized protein</fullName>
    </submittedName>
</protein>
<reference evidence="2" key="1">
    <citation type="submission" date="2022-11" db="UniProtKB">
        <authorList>
            <consortium name="WormBaseParasite"/>
        </authorList>
    </citation>
    <scope>IDENTIFICATION</scope>
</reference>
<dbReference type="WBParaSite" id="nRc.2.0.1.t26010-RA">
    <property type="protein sequence ID" value="nRc.2.0.1.t26010-RA"/>
    <property type="gene ID" value="nRc.2.0.1.g26010"/>
</dbReference>
<sequence>MFFEAKSSVIACEVVISDAAAVDDLIFSRHILLQLPIIYHDLFTISLMEEVTFIFTTTLNTATAIVLHAYLPKKLPTLETHSESFEKKDSQSTKHPLFRPAEGGSLHFPCMPIRYQYPLKKCGIRLFHPPNRQRIRGCIRRQDPPPPIRPYPQSASACELHRLVIPV</sequence>
<organism evidence="1 2">
    <name type="scientific">Romanomermis culicivorax</name>
    <name type="common">Nematode worm</name>
    <dbReference type="NCBI Taxonomy" id="13658"/>
    <lineage>
        <taxon>Eukaryota</taxon>
        <taxon>Metazoa</taxon>
        <taxon>Ecdysozoa</taxon>
        <taxon>Nematoda</taxon>
        <taxon>Enoplea</taxon>
        <taxon>Dorylaimia</taxon>
        <taxon>Mermithida</taxon>
        <taxon>Mermithoidea</taxon>
        <taxon>Mermithidae</taxon>
        <taxon>Romanomermis</taxon>
    </lineage>
</organism>
<evidence type="ECO:0000313" key="2">
    <source>
        <dbReference type="WBParaSite" id="nRc.2.0.1.t26010-RA"/>
    </source>
</evidence>
<proteinExistence type="predicted"/>
<dbReference type="Proteomes" id="UP000887565">
    <property type="component" value="Unplaced"/>
</dbReference>
<name>A0A915JIP1_ROMCU</name>
<accession>A0A915JIP1</accession>
<evidence type="ECO:0000313" key="1">
    <source>
        <dbReference type="Proteomes" id="UP000887565"/>
    </source>
</evidence>
<dbReference type="AlphaFoldDB" id="A0A915JIP1"/>
<keyword evidence="1" id="KW-1185">Reference proteome</keyword>